<dbReference type="OrthoDB" id="4742748at2"/>
<keyword evidence="2" id="KW-1185">Reference proteome</keyword>
<proteinExistence type="predicted"/>
<dbReference type="EMBL" id="PDCN02000005">
    <property type="protein sequence ID" value="PIB76282.1"/>
    <property type="molecule type" value="Genomic_DNA"/>
</dbReference>
<comment type="caution">
    <text evidence="1">The sequence shown here is derived from an EMBL/GenBank/DDBJ whole genome shotgun (WGS) entry which is preliminary data.</text>
</comment>
<accession>A0A2G5PD78</accession>
<dbReference type="Proteomes" id="UP000230551">
    <property type="component" value="Unassembled WGS sequence"/>
</dbReference>
<sequence>MRIEINRSARQQGITDDEIRSAIEYPALVVPVPSRVFADAQLLPHIGRYADNEPLLEVVGEVAADTIEVFHAMLLRWATVTAAGIVDHITPDDIADTQRR</sequence>
<evidence type="ECO:0000313" key="1">
    <source>
        <dbReference type="EMBL" id="PIB76282.1"/>
    </source>
</evidence>
<reference evidence="1 2" key="1">
    <citation type="journal article" date="2017" name="Infect. Genet. Evol.">
        <title>The new phylogeny of the genus Mycobacterium: The old and the news.</title>
        <authorList>
            <person name="Tortoli E."/>
            <person name="Fedrizzi T."/>
            <person name="Meehan C.J."/>
            <person name="Trovato A."/>
            <person name="Grottola A."/>
            <person name="Giacobazzi E."/>
            <person name="Serpini G.F."/>
            <person name="Tagliazucchi S."/>
            <person name="Fabio A."/>
            <person name="Bettua C."/>
            <person name="Bertorelli R."/>
            <person name="Frascaro F."/>
            <person name="De Sanctis V."/>
            <person name="Pecorari M."/>
            <person name="Jousson O."/>
            <person name="Segata N."/>
            <person name="Cirillo D.M."/>
        </authorList>
    </citation>
    <scope>NUCLEOTIDE SEQUENCE [LARGE SCALE GENOMIC DNA]</scope>
    <source>
        <strain evidence="1 2">CIP1034565</strain>
    </source>
</reference>
<protein>
    <submittedName>
        <fullName evidence="1">Uncharacterized protein</fullName>
    </submittedName>
</protein>
<organism evidence="1 2">
    <name type="scientific">Mycolicibacterium brumae</name>
    <dbReference type="NCBI Taxonomy" id="85968"/>
    <lineage>
        <taxon>Bacteria</taxon>
        <taxon>Bacillati</taxon>
        <taxon>Actinomycetota</taxon>
        <taxon>Actinomycetes</taxon>
        <taxon>Mycobacteriales</taxon>
        <taxon>Mycobacteriaceae</taxon>
        <taxon>Mycolicibacterium</taxon>
    </lineage>
</organism>
<gene>
    <name evidence="1" type="ORF">CQY22_006060</name>
</gene>
<dbReference type="STRING" id="85968.GCA_900073015_01099"/>
<dbReference type="AlphaFoldDB" id="A0A2G5PD78"/>
<evidence type="ECO:0000313" key="2">
    <source>
        <dbReference type="Proteomes" id="UP000230551"/>
    </source>
</evidence>
<dbReference type="RefSeq" id="WP_090587149.1">
    <property type="nucleotide sequence ID" value="NZ_CP104302.1"/>
</dbReference>
<name>A0A2G5PD78_9MYCO</name>